<keyword evidence="2" id="KW-0812">Transmembrane</keyword>
<evidence type="ECO:0000256" key="1">
    <source>
        <dbReference type="SAM" id="MobiDB-lite"/>
    </source>
</evidence>
<feature type="compositionally biased region" description="Basic and acidic residues" evidence="1">
    <location>
        <begin position="280"/>
        <end position="289"/>
    </location>
</feature>
<dbReference type="PANTHER" id="PTHR38694:SF1">
    <property type="entry name" value="PEROXIN DOMAIN-CONTAINING PROTEIN"/>
    <property type="match status" value="1"/>
</dbReference>
<reference evidence="3 4" key="1">
    <citation type="journal article" date="2016" name="Mol. Biol. Evol.">
        <title>Comparative Genomics of Early-Diverging Mushroom-Forming Fungi Provides Insights into the Origins of Lignocellulose Decay Capabilities.</title>
        <authorList>
            <person name="Nagy L.G."/>
            <person name="Riley R."/>
            <person name="Tritt A."/>
            <person name="Adam C."/>
            <person name="Daum C."/>
            <person name="Floudas D."/>
            <person name="Sun H."/>
            <person name="Yadav J.S."/>
            <person name="Pangilinan J."/>
            <person name="Larsson K.H."/>
            <person name="Matsuura K."/>
            <person name="Barry K."/>
            <person name="Labutti K."/>
            <person name="Kuo R."/>
            <person name="Ohm R.A."/>
            <person name="Bhattacharya S.S."/>
            <person name="Shirouzu T."/>
            <person name="Yoshinaga Y."/>
            <person name="Martin F.M."/>
            <person name="Grigoriev I.V."/>
            <person name="Hibbett D.S."/>
        </authorList>
    </citation>
    <scope>NUCLEOTIDE SEQUENCE [LARGE SCALE GENOMIC DNA]</scope>
    <source>
        <strain evidence="3 4">L-15889</strain>
    </source>
</reference>
<protein>
    <submittedName>
        <fullName evidence="3">Uncharacterized protein</fullName>
    </submittedName>
</protein>
<dbReference type="OrthoDB" id="1708389at2759"/>
<gene>
    <name evidence="3" type="ORF">DAEQUDRAFT_733590</name>
</gene>
<dbReference type="Pfam" id="PF11696">
    <property type="entry name" value="DUF3292"/>
    <property type="match status" value="1"/>
</dbReference>
<feature type="transmembrane region" description="Helical" evidence="2">
    <location>
        <begin position="181"/>
        <end position="201"/>
    </location>
</feature>
<organism evidence="3 4">
    <name type="scientific">Daedalea quercina L-15889</name>
    <dbReference type="NCBI Taxonomy" id="1314783"/>
    <lineage>
        <taxon>Eukaryota</taxon>
        <taxon>Fungi</taxon>
        <taxon>Dikarya</taxon>
        <taxon>Basidiomycota</taxon>
        <taxon>Agaricomycotina</taxon>
        <taxon>Agaricomycetes</taxon>
        <taxon>Polyporales</taxon>
        <taxon>Fomitopsis</taxon>
    </lineage>
</organism>
<dbReference type="AlphaFoldDB" id="A0A165KVV5"/>
<feature type="region of interest" description="Disordered" evidence="1">
    <location>
        <begin position="232"/>
        <end position="253"/>
    </location>
</feature>
<dbReference type="STRING" id="1314783.A0A165KVV5"/>
<feature type="region of interest" description="Disordered" evidence="1">
    <location>
        <begin position="271"/>
        <end position="309"/>
    </location>
</feature>
<dbReference type="Proteomes" id="UP000076727">
    <property type="component" value="Unassembled WGS sequence"/>
</dbReference>
<name>A0A165KVV5_9APHY</name>
<dbReference type="PANTHER" id="PTHR38694">
    <property type="entry name" value="CONSERVED EXPRESSED PROTEIN"/>
    <property type="match status" value="1"/>
</dbReference>
<keyword evidence="2" id="KW-1133">Transmembrane helix</keyword>
<proteinExistence type="predicted"/>
<dbReference type="EMBL" id="KV429167">
    <property type="protein sequence ID" value="KZT63651.1"/>
    <property type="molecule type" value="Genomic_DNA"/>
</dbReference>
<sequence length="732" mass="78567">MDGAGRHLPEDAPSSYAEMPVRVDTTPEASLAVASDGHPILASDANIVAHTVELPPDAETSADARLDLKDPDVKDIGWNKDMGHLPPTIINGLSNDDLFLLIRRFNKQIQHVKTIPEPPPGHLDLEISENEEFSPDKLRSHLERLYMNVILGIAAYGKHVARIRSWNEARRTAGFCIAYYIAWWSNLLGALACTTIIVLILHPPARKWLFPPAPLAAVSAFSGNLQVPRAGTIGSKDSLSGAPESHRGEAAEQEANNFVSGLGSLALATATGQQVGPSADPKDVPDEKLAQQQQEDTGVQGVVPDPTEMAGITTDAMDAAHGARTDGKHDATKKHVESAMWDKARPIMRALADFVDTWERFGNVLSPTPPFSHAPRLRLATLVLPVLVATTTVPAAFFVKGATFAVGFVIFGQPLMTRGIHWLNANYPNWPQMLEMRRSILKGVPTNAQLALALLRIGEASHTPLPPPPSTNLAVEEPDTHPDSAKAEVAQHADEHLDFDTSNYEIEGADKVNHADGHAEQDGKGKPKTSRLVKLVKGSMKASVSSAIGVDHLKAKLGSDAAKRRLGAVPDDKPDGTISGPTGSRVGLGDGPTTYAARYHGKRGYVVLVMGAATPCVSFVWEKDLAKNLASYAKAAVSKAKDAVGVTDKGGEPEVPPAVFAIPLAEIQGLRKVGGYGWKGKMIIGYALRREVVDGLGIEDKNGKPQYLTAIKGRDELFNRLIALGGHKWEQL</sequence>
<accession>A0A165KVV5</accession>
<evidence type="ECO:0000313" key="4">
    <source>
        <dbReference type="Proteomes" id="UP000076727"/>
    </source>
</evidence>
<feature type="region of interest" description="Disordered" evidence="1">
    <location>
        <begin position="566"/>
        <end position="586"/>
    </location>
</feature>
<dbReference type="InterPro" id="IPR021709">
    <property type="entry name" value="DUF3292"/>
</dbReference>
<feature type="region of interest" description="Disordered" evidence="1">
    <location>
        <begin position="461"/>
        <end position="484"/>
    </location>
</feature>
<evidence type="ECO:0000313" key="3">
    <source>
        <dbReference type="EMBL" id="KZT63651.1"/>
    </source>
</evidence>
<keyword evidence="4" id="KW-1185">Reference proteome</keyword>
<evidence type="ECO:0000256" key="2">
    <source>
        <dbReference type="SAM" id="Phobius"/>
    </source>
</evidence>
<keyword evidence="2" id="KW-0472">Membrane</keyword>